<evidence type="ECO:0000313" key="3">
    <source>
        <dbReference type="EMBL" id="MBC5764787.1"/>
    </source>
</evidence>
<dbReference type="AlphaFoldDB" id="A0A923M5V1"/>
<dbReference type="RefSeq" id="WP_187081261.1">
    <property type="nucleotide sequence ID" value="NZ_JACORU010000003.1"/>
</dbReference>
<comment type="caution">
    <text evidence="3">The sequence shown here is derived from an EMBL/GenBank/DDBJ whole genome shotgun (WGS) entry which is preliminary data.</text>
</comment>
<dbReference type="GO" id="GO:0000160">
    <property type="term" value="P:phosphorelay signal transduction system"/>
    <property type="evidence" value="ECO:0007669"/>
    <property type="project" value="InterPro"/>
</dbReference>
<feature type="domain" description="Response regulatory" evidence="2">
    <location>
        <begin position="11"/>
        <end position="162"/>
    </location>
</feature>
<feature type="modified residue" description="4-aspartylphosphate" evidence="1">
    <location>
        <position position="99"/>
    </location>
</feature>
<organism evidence="3 4">
    <name type="scientific">Ramlibacter albus</name>
    <dbReference type="NCBI Taxonomy" id="2079448"/>
    <lineage>
        <taxon>Bacteria</taxon>
        <taxon>Pseudomonadati</taxon>
        <taxon>Pseudomonadota</taxon>
        <taxon>Betaproteobacteria</taxon>
        <taxon>Burkholderiales</taxon>
        <taxon>Comamonadaceae</taxon>
        <taxon>Ramlibacter</taxon>
    </lineage>
</organism>
<name>A0A923M5V1_9BURK</name>
<dbReference type="Gene3D" id="3.40.50.2300">
    <property type="match status" value="1"/>
</dbReference>
<sequence>MSFPLFHRPGTLVFLDDDPDYLEMLAMVLPRQWHVKLFQRPSACISYLQQEPPFWEADAWNQHELIERWREGKPLVPQVLAYWSKYTERYALTRVCVVDYSMPGMDGLQVLGELVDWPGSRVLLTGQADEQVAVRAFNRGLIDQFIPKQTPDISRRLIEAVEHLLTTPHARHAQIWRATLKPEHNALLRTTAVADELAAFVGKRWVEHVVLGEPFGVLGMDSAGNVGWLQLETGDGLVAQAELAQLEGLDAEAIEDIRAGRRLTSIELRQALGGAGEIELATAFRVTKDANLYGAVFALDPQHCPDPSSSYANWLARQEKRQVQP</sequence>
<dbReference type="Proteomes" id="UP000596827">
    <property type="component" value="Unassembled WGS sequence"/>
</dbReference>
<protein>
    <submittedName>
        <fullName evidence="3">Response regulator</fullName>
    </submittedName>
</protein>
<evidence type="ECO:0000259" key="2">
    <source>
        <dbReference type="PROSITE" id="PS50110"/>
    </source>
</evidence>
<proteinExistence type="predicted"/>
<keyword evidence="1" id="KW-0597">Phosphoprotein</keyword>
<dbReference type="EMBL" id="JACORU010000003">
    <property type="protein sequence ID" value="MBC5764787.1"/>
    <property type="molecule type" value="Genomic_DNA"/>
</dbReference>
<dbReference type="PROSITE" id="PS50110">
    <property type="entry name" value="RESPONSE_REGULATORY"/>
    <property type="match status" value="1"/>
</dbReference>
<accession>A0A923M5V1</accession>
<dbReference type="InterPro" id="IPR001789">
    <property type="entry name" value="Sig_transdc_resp-reg_receiver"/>
</dbReference>
<evidence type="ECO:0000313" key="4">
    <source>
        <dbReference type="Proteomes" id="UP000596827"/>
    </source>
</evidence>
<evidence type="ECO:0000256" key="1">
    <source>
        <dbReference type="PROSITE-ProRule" id="PRU00169"/>
    </source>
</evidence>
<gene>
    <name evidence="3" type="ORF">H8R02_10020</name>
</gene>
<keyword evidence="4" id="KW-1185">Reference proteome</keyword>
<reference evidence="3" key="1">
    <citation type="submission" date="2020-08" db="EMBL/GenBank/DDBJ databases">
        <title>Ramlibacter sp. GTP1 16S ribosomal RNA gene genome sequencing and assembly.</title>
        <authorList>
            <person name="Kang M."/>
        </authorList>
    </citation>
    <scope>NUCLEOTIDE SEQUENCE</scope>
    <source>
        <strain evidence="3">GTP1</strain>
    </source>
</reference>
<dbReference type="SUPFAM" id="SSF52172">
    <property type="entry name" value="CheY-like"/>
    <property type="match status" value="1"/>
</dbReference>
<dbReference type="InterPro" id="IPR011006">
    <property type="entry name" value="CheY-like_superfamily"/>
</dbReference>